<evidence type="ECO:0000256" key="4">
    <source>
        <dbReference type="ARBA" id="ARBA00005975"/>
    </source>
</evidence>
<comment type="similarity">
    <text evidence="4">Belongs to the CDIP1/LITAF family.</text>
</comment>
<dbReference type="FunCoup" id="A0A6J2YS74">
    <property type="interactions" value="77"/>
</dbReference>
<keyword evidence="6" id="KW-0862">Zinc</keyword>
<evidence type="ECO:0000256" key="2">
    <source>
        <dbReference type="ARBA" id="ARBA00004481"/>
    </source>
</evidence>
<name>A0A6J2YS74_SITOR</name>
<dbReference type="GO" id="GO:0031902">
    <property type="term" value="C:late endosome membrane"/>
    <property type="evidence" value="ECO:0007669"/>
    <property type="project" value="UniProtKB-SubCell"/>
</dbReference>
<evidence type="ECO:0000256" key="1">
    <source>
        <dbReference type="ARBA" id="ARBA00004414"/>
    </source>
</evidence>
<dbReference type="OrthoDB" id="5599753at2759"/>
<accession>A0A6J2YS74</accession>
<dbReference type="GeneID" id="115890100"/>
<evidence type="ECO:0000259" key="9">
    <source>
        <dbReference type="PROSITE" id="PS51837"/>
    </source>
</evidence>
<dbReference type="InterPro" id="IPR037519">
    <property type="entry name" value="LITAF_fam"/>
</dbReference>
<proteinExistence type="inferred from homology"/>
<evidence type="ECO:0000256" key="8">
    <source>
        <dbReference type="SAM" id="MobiDB-lite"/>
    </source>
</evidence>
<sequence length="131" mass="13674">MEKQVPPPYQAGPPGFVPPPQPGVYPPGEYPPPPHGGPPPPHGGPVTVATVVVSATPTMYGPNPAHVTCPHCHASVTTSVEKSASTKTHLFAALLCLLGCWPCVCVPYCMDSCLEKKHTCPSCNAFLGSYT</sequence>
<feature type="region of interest" description="Disordered" evidence="8">
    <location>
        <begin position="1"/>
        <end position="46"/>
    </location>
</feature>
<dbReference type="GO" id="GO:0005765">
    <property type="term" value="C:lysosomal membrane"/>
    <property type="evidence" value="ECO:0007669"/>
    <property type="project" value="UniProtKB-SubCell"/>
</dbReference>
<dbReference type="AlphaFoldDB" id="A0A6J2YS74"/>
<evidence type="ECO:0000256" key="7">
    <source>
        <dbReference type="ARBA" id="ARBA00023136"/>
    </source>
</evidence>
<reference evidence="11" key="1">
    <citation type="submission" date="2025-08" db="UniProtKB">
        <authorList>
            <consortium name="RefSeq"/>
        </authorList>
    </citation>
    <scope>IDENTIFICATION</scope>
    <source>
        <tissue evidence="11">Gonads</tissue>
    </source>
</reference>
<dbReference type="InterPro" id="IPR006629">
    <property type="entry name" value="LITAF"/>
</dbReference>
<protein>
    <submittedName>
        <fullName evidence="11">Lipopolysaccharide-induced tumor necrosis factor-alpha factor homolog</fullName>
    </submittedName>
</protein>
<dbReference type="Proteomes" id="UP000504635">
    <property type="component" value="Unplaced"/>
</dbReference>
<dbReference type="GO" id="GO:0008270">
    <property type="term" value="F:zinc ion binding"/>
    <property type="evidence" value="ECO:0007669"/>
    <property type="project" value="TreeGrafter"/>
</dbReference>
<keyword evidence="7" id="KW-0472">Membrane</keyword>
<dbReference type="KEGG" id="soy:115890100"/>
<feature type="compositionally biased region" description="Pro residues" evidence="8">
    <location>
        <begin position="1"/>
        <end position="43"/>
    </location>
</feature>
<dbReference type="PANTHER" id="PTHR23292:SF14">
    <property type="entry name" value="FI16615P1-RELATED"/>
    <property type="match status" value="1"/>
</dbReference>
<keyword evidence="10" id="KW-1185">Reference proteome</keyword>
<organism evidence="10 11">
    <name type="scientific">Sitophilus oryzae</name>
    <name type="common">Rice weevil</name>
    <name type="synonym">Curculio oryzae</name>
    <dbReference type="NCBI Taxonomy" id="7048"/>
    <lineage>
        <taxon>Eukaryota</taxon>
        <taxon>Metazoa</taxon>
        <taxon>Ecdysozoa</taxon>
        <taxon>Arthropoda</taxon>
        <taxon>Hexapoda</taxon>
        <taxon>Insecta</taxon>
        <taxon>Pterygota</taxon>
        <taxon>Neoptera</taxon>
        <taxon>Endopterygota</taxon>
        <taxon>Coleoptera</taxon>
        <taxon>Polyphaga</taxon>
        <taxon>Cucujiformia</taxon>
        <taxon>Curculionidae</taxon>
        <taxon>Dryophthorinae</taxon>
        <taxon>Sitophilus</taxon>
    </lineage>
</organism>
<comment type="subcellular location">
    <subcellularLocation>
        <location evidence="2">Endosome membrane</location>
        <topology evidence="2">Peripheral membrane protein</topology>
    </subcellularLocation>
    <subcellularLocation>
        <location evidence="1">Late endosome membrane</location>
    </subcellularLocation>
    <subcellularLocation>
        <location evidence="3">Lysosome membrane</location>
        <topology evidence="3">Peripheral membrane protein</topology>
        <orientation evidence="3">Cytoplasmic side</orientation>
    </subcellularLocation>
</comment>
<evidence type="ECO:0000256" key="6">
    <source>
        <dbReference type="ARBA" id="ARBA00022833"/>
    </source>
</evidence>
<gene>
    <name evidence="11" type="primary">LOC115890100</name>
</gene>
<dbReference type="PANTHER" id="PTHR23292">
    <property type="entry name" value="LIPOPOLYSACCHARIDE-INDUCED TUMOR NECROSIS FACTOR-ALPHA FACTOR"/>
    <property type="match status" value="1"/>
</dbReference>
<dbReference type="Pfam" id="PF10601">
    <property type="entry name" value="zf-LITAF-like"/>
    <property type="match status" value="1"/>
</dbReference>
<keyword evidence="5" id="KW-0479">Metal-binding</keyword>
<dbReference type="RefSeq" id="XP_030766101.1">
    <property type="nucleotide sequence ID" value="XM_030910241.1"/>
</dbReference>
<evidence type="ECO:0000313" key="10">
    <source>
        <dbReference type="Proteomes" id="UP000504635"/>
    </source>
</evidence>
<evidence type="ECO:0000313" key="11">
    <source>
        <dbReference type="RefSeq" id="XP_030766101.1"/>
    </source>
</evidence>
<dbReference type="PROSITE" id="PS51837">
    <property type="entry name" value="LITAF"/>
    <property type="match status" value="1"/>
</dbReference>
<evidence type="ECO:0000256" key="3">
    <source>
        <dbReference type="ARBA" id="ARBA00004630"/>
    </source>
</evidence>
<feature type="domain" description="LITAF" evidence="9">
    <location>
        <begin position="48"/>
        <end position="131"/>
    </location>
</feature>
<dbReference type="InParanoid" id="A0A6J2YS74"/>
<evidence type="ECO:0000256" key="5">
    <source>
        <dbReference type="ARBA" id="ARBA00022723"/>
    </source>
</evidence>
<dbReference type="SMART" id="SM00714">
    <property type="entry name" value="LITAF"/>
    <property type="match status" value="1"/>
</dbReference>